<organism evidence="3 4">
    <name type="scientific">Alienimonas californiensis</name>
    <dbReference type="NCBI Taxonomy" id="2527989"/>
    <lineage>
        <taxon>Bacteria</taxon>
        <taxon>Pseudomonadati</taxon>
        <taxon>Planctomycetota</taxon>
        <taxon>Planctomycetia</taxon>
        <taxon>Planctomycetales</taxon>
        <taxon>Planctomycetaceae</taxon>
        <taxon>Alienimonas</taxon>
    </lineage>
</organism>
<feature type="region of interest" description="Disordered" evidence="1">
    <location>
        <begin position="171"/>
        <end position="223"/>
    </location>
</feature>
<accession>A0A517PA97</accession>
<gene>
    <name evidence="3" type="ORF">CA12_24010</name>
</gene>
<evidence type="ECO:0000256" key="1">
    <source>
        <dbReference type="SAM" id="MobiDB-lite"/>
    </source>
</evidence>
<name>A0A517PA97_9PLAN</name>
<dbReference type="InterPro" id="IPR014807">
    <property type="entry name" value="Coa1"/>
</dbReference>
<dbReference type="AlphaFoldDB" id="A0A517PA97"/>
<keyword evidence="2" id="KW-0812">Transmembrane</keyword>
<dbReference type="RefSeq" id="WP_207621962.1">
    <property type="nucleotide sequence ID" value="NZ_CP036265.1"/>
</dbReference>
<evidence type="ECO:0000256" key="2">
    <source>
        <dbReference type="SAM" id="Phobius"/>
    </source>
</evidence>
<feature type="transmembrane region" description="Helical" evidence="2">
    <location>
        <begin position="26"/>
        <end position="56"/>
    </location>
</feature>
<evidence type="ECO:0000313" key="4">
    <source>
        <dbReference type="Proteomes" id="UP000318741"/>
    </source>
</evidence>
<evidence type="ECO:0000313" key="3">
    <source>
        <dbReference type="EMBL" id="QDT16300.1"/>
    </source>
</evidence>
<dbReference type="Proteomes" id="UP000318741">
    <property type="component" value="Chromosome"/>
</dbReference>
<keyword evidence="4" id="KW-1185">Reference proteome</keyword>
<sequence>MPSADSFDDPAVASRPQQRGWWSRNWLWAAPVGCLTPLVLCGGCLFAVVGGAFGALKSSPPYAESLAAAQADADVQEALGAPIEPAFLVQGSFNNTNGNSDADLTYEISGPNGSGTVHVVGTAAPGGDWEYSEMSVQIPGEPAIDLLEGTPEGVEPDADAPEDVLMDETLEDETLEGETLEGETLEGETLEGEMLEDETLEGETLEGEMLEDETPEADVEEQP</sequence>
<keyword evidence="2" id="KW-1133">Transmembrane helix</keyword>
<dbReference type="KEGG" id="acaf:CA12_24010"/>
<protein>
    <submittedName>
        <fullName evidence="3">Cytochrome oxidase complex assembly protein 1</fullName>
    </submittedName>
</protein>
<dbReference type="Pfam" id="PF08695">
    <property type="entry name" value="Coa1"/>
    <property type="match status" value="1"/>
</dbReference>
<reference evidence="3 4" key="1">
    <citation type="submission" date="2019-02" db="EMBL/GenBank/DDBJ databases">
        <title>Deep-cultivation of Planctomycetes and their phenomic and genomic characterization uncovers novel biology.</title>
        <authorList>
            <person name="Wiegand S."/>
            <person name="Jogler M."/>
            <person name="Boedeker C."/>
            <person name="Pinto D."/>
            <person name="Vollmers J."/>
            <person name="Rivas-Marin E."/>
            <person name="Kohn T."/>
            <person name="Peeters S.H."/>
            <person name="Heuer A."/>
            <person name="Rast P."/>
            <person name="Oberbeckmann S."/>
            <person name="Bunk B."/>
            <person name="Jeske O."/>
            <person name="Meyerdierks A."/>
            <person name="Storesund J.E."/>
            <person name="Kallscheuer N."/>
            <person name="Luecker S."/>
            <person name="Lage O.M."/>
            <person name="Pohl T."/>
            <person name="Merkel B.J."/>
            <person name="Hornburger P."/>
            <person name="Mueller R.-W."/>
            <person name="Bruemmer F."/>
            <person name="Labrenz M."/>
            <person name="Spormann A.M."/>
            <person name="Op den Camp H."/>
            <person name="Overmann J."/>
            <person name="Amann R."/>
            <person name="Jetten M.S.M."/>
            <person name="Mascher T."/>
            <person name="Medema M.H."/>
            <person name="Devos D.P."/>
            <person name="Kaster A.-K."/>
            <person name="Ovreas L."/>
            <person name="Rohde M."/>
            <person name="Galperin M.Y."/>
            <person name="Jogler C."/>
        </authorList>
    </citation>
    <scope>NUCLEOTIDE SEQUENCE [LARGE SCALE GENOMIC DNA]</scope>
    <source>
        <strain evidence="3 4">CA12</strain>
    </source>
</reference>
<keyword evidence="2" id="KW-0472">Membrane</keyword>
<proteinExistence type="predicted"/>
<dbReference type="EMBL" id="CP036265">
    <property type="protein sequence ID" value="QDT16300.1"/>
    <property type="molecule type" value="Genomic_DNA"/>
</dbReference>